<keyword evidence="2" id="KW-1185">Reference proteome</keyword>
<dbReference type="Proteomes" id="UP001156669">
    <property type="component" value="Unassembled WGS sequence"/>
</dbReference>
<name>A0ABQ5YAE4_9VIBR</name>
<protein>
    <submittedName>
        <fullName evidence="1">Haloacid dehalogenase</fullName>
    </submittedName>
</protein>
<dbReference type="InterPro" id="IPR036412">
    <property type="entry name" value="HAD-like_sf"/>
</dbReference>
<dbReference type="EMBL" id="BSOE01000058">
    <property type="protein sequence ID" value="GLR06386.1"/>
    <property type="molecule type" value="Genomic_DNA"/>
</dbReference>
<dbReference type="RefSeq" id="WP_045397307.1">
    <property type="nucleotide sequence ID" value="NZ_BBLD01000008.1"/>
</dbReference>
<proteinExistence type="predicted"/>
<dbReference type="SUPFAM" id="SSF56784">
    <property type="entry name" value="HAD-like"/>
    <property type="match status" value="1"/>
</dbReference>
<comment type="caution">
    <text evidence="1">The sequence shown here is derived from an EMBL/GenBank/DDBJ whole genome shotgun (WGS) entry which is preliminary data.</text>
</comment>
<gene>
    <name evidence="1" type="ORF">GCM10007906_39740</name>
</gene>
<dbReference type="NCBIfam" id="TIGR01484">
    <property type="entry name" value="HAD-SF-IIB"/>
    <property type="match status" value="1"/>
</dbReference>
<dbReference type="Gene3D" id="3.40.50.1000">
    <property type="entry name" value="HAD superfamily/HAD-like"/>
    <property type="match status" value="2"/>
</dbReference>
<accession>A0ABQ5YAE4</accession>
<evidence type="ECO:0000313" key="1">
    <source>
        <dbReference type="EMBL" id="GLR06386.1"/>
    </source>
</evidence>
<dbReference type="InterPro" id="IPR006379">
    <property type="entry name" value="HAD-SF_hydro_IIB"/>
</dbReference>
<dbReference type="InterPro" id="IPR023214">
    <property type="entry name" value="HAD_sf"/>
</dbReference>
<dbReference type="Pfam" id="PF08282">
    <property type="entry name" value="Hydrolase_3"/>
    <property type="match status" value="1"/>
</dbReference>
<sequence length="274" mass="30493">MPNPLSELNTEYLRNIEWLLTDVDDTLTWQGKLPPDTLIALAELEQVGVKVVAVTGACAGWCDQMAKMWPLHGIIGENGAFWMRKDQHGFSSTFARPAQQMRKEQQALCESISGILAEYSDVELSQDQSFRFCDVAVNIAQDRPPVATSTTMEILNRILSLNVESNPVNATLSSIHINAWIGNHSKRSSGETYIKQFNHGDLPNLDHVTYVGDSLNDEGMFEWLPMTFGVKNIRPLLDSLKHQPSYLTSEYGGFGFAQLASLIVQAKKYNNASA</sequence>
<reference evidence="2" key="1">
    <citation type="journal article" date="2019" name="Int. J. Syst. Evol. Microbiol.">
        <title>The Global Catalogue of Microorganisms (GCM) 10K type strain sequencing project: providing services to taxonomists for standard genome sequencing and annotation.</title>
        <authorList>
            <consortium name="The Broad Institute Genomics Platform"/>
            <consortium name="The Broad Institute Genome Sequencing Center for Infectious Disease"/>
            <person name="Wu L."/>
            <person name="Ma J."/>
        </authorList>
    </citation>
    <scope>NUCLEOTIDE SEQUENCE [LARGE SCALE GENOMIC DNA]</scope>
    <source>
        <strain evidence="2">NBRC 110633</strain>
    </source>
</reference>
<organism evidence="1 2">
    <name type="scientific">Vibrio hyugaensis</name>
    <dbReference type="NCBI Taxonomy" id="1534743"/>
    <lineage>
        <taxon>Bacteria</taxon>
        <taxon>Pseudomonadati</taxon>
        <taxon>Pseudomonadota</taxon>
        <taxon>Gammaproteobacteria</taxon>
        <taxon>Vibrionales</taxon>
        <taxon>Vibrionaceae</taxon>
        <taxon>Vibrio</taxon>
    </lineage>
</organism>
<evidence type="ECO:0000313" key="2">
    <source>
        <dbReference type="Proteomes" id="UP001156669"/>
    </source>
</evidence>